<evidence type="ECO:0000256" key="2">
    <source>
        <dbReference type="SAM" id="SignalP"/>
    </source>
</evidence>
<dbReference type="PANTHER" id="PTHR41814">
    <property type="entry name" value="EXPRESSED PROTEIN"/>
    <property type="match status" value="1"/>
</dbReference>
<feature type="chain" id="PRO_5042021804" evidence="2">
    <location>
        <begin position="25"/>
        <end position="432"/>
    </location>
</feature>
<dbReference type="GO" id="GO:0016798">
    <property type="term" value="F:hydrolase activity, acting on glycosyl bonds"/>
    <property type="evidence" value="ECO:0007669"/>
    <property type="project" value="UniProtKB-KW"/>
</dbReference>
<dbReference type="SUPFAM" id="SSF48208">
    <property type="entry name" value="Six-hairpin glycosidases"/>
    <property type="match status" value="1"/>
</dbReference>
<dbReference type="InterPro" id="IPR010905">
    <property type="entry name" value="Glyco_hydro_88"/>
</dbReference>
<evidence type="ECO:0000256" key="1">
    <source>
        <dbReference type="ARBA" id="ARBA00022801"/>
    </source>
</evidence>
<dbReference type="PANTHER" id="PTHR41814:SF1">
    <property type="entry name" value="CELLULASE"/>
    <property type="match status" value="1"/>
</dbReference>
<feature type="signal peptide" evidence="2">
    <location>
        <begin position="1"/>
        <end position="24"/>
    </location>
</feature>
<dbReference type="InterPro" id="IPR008928">
    <property type="entry name" value="6-hairpin_glycosidase_sf"/>
</dbReference>
<protein>
    <submittedName>
        <fullName evidence="3">Six-hairpin glycosidase-like protein</fullName>
    </submittedName>
</protein>
<dbReference type="AlphaFoldDB" id="A0AAD4C9R7"/>
<keyword evidence="4" id="KW-1185">Reference proteome</keyword>
<name>A0AAD4C9R7_BOLED</name>
<sequence length="432" mass="47067">MPHSLGCIWVVVVLWMTLSTPVTAQYLTDAQVSVVGQRLAEGASHSWEYGTRSEVLLEYNASSFSVLSSSVVPPPQQIPPNLAGALSDVFSITRAIVANRSISNGNVTGPQPLIQDSSAGDPASIGVAVLLANWTGQSASDGLDYAGAARDQLQFLFQNAPKTPDGAISHRLDQVQLWSDSVYMVPPFLAYYGVTTENLTLLQEAYTQISLYRTYLRDTNANNLWKHIQLGSYGTDNGHWSTGNAWAAAGMIRVLGTIQRSRFAVSLQQQQEDLASWIQEIHGGMYRYQDPSGLFHNYADNKSTFLDASSTALLASTVYRLSLLWGVHTYLPEAESARKRLSSLNGTSGLLHFTRDGWLTPVTDPYAYPFQGQDSPEGEAFVISMQAAWRDWAAAGAVGANVAPRTIDMTVNAYVLSALIVVFDIILCSVQM</sequence>
<proteinExistence type="predicted"/>
<organism evidence="3 4">
    <name type="scientific">Boletus edulis BED1</name>
    <dbReference type="NCBI Taxonomy" id="1328754"/>
    <lineage>
        <taxon>Eukaryota</taxon>
        <taxon>Fungi</taxon>
        <taxon>Dikarya</taxon>
        <taxon>Basidiomycota</taxon>
        <taxon>Agaricomycotina</taxon>
        <taxon>Agaricomycetes</taxon>
        <taxon>Agaricomycetidae</taxon>
        <taxon>Boletales</taxon>
        <taxon>Boletineae</taxon>
        <taxon>Boletaceae</taxon>
        <taxon>Boletoideae</taxon>
        <taxon>Boletus</taxon>
    </lineage>
</organism>
<dbReference type="Proteomes" id="UP001194468">
    <property type="component" value="Unassembled WGS sequence"/>
</dbReference>
<reference evidence="3" key="1">
    <citation type="submission" date="2019-10" db="EMBL/GenBank/DDBJ databases">
        <authorList>
            <consortium name="DOE Joint Genome Institute"/>
            <person name="Kuo A."/>
            <person name="Miyauchi S."/>
            <person name="Kiss E."/>
            <person name="Drula E."/>
            <person name="Kohler A."/>
            <person name="Sanchez-Garcia M."/>
            <person name="Andreopoulos B."/>
            <person name="Barry K.W."/>
            <person name="Bonito G."/>
            <person name="Buee M."/>
            <person name="Carver A."/>
            <person name="Chen C."/>
            <person name="Cichocki N."/>
            <person name="Clum A."/>
            <person name="Culley D."/>
            <person name="Crous P.W."/>
            <person name="Fauchery L."/>
            <person name="Girlanda M."/>
            <person name="Hayes R."/>
            <person name="Keri Z."/>
            <person name="LaButti K."/>
            <person name="Lipzen A."/>
            <person name="Lombard V."/>
            <person name="Magnuson J."/>
            <person name="Maillard F."/>
            <person name="Morin E."/>
            <person name="Murat C."/>
            <person name="Nolan M."/>
            <person name="Ohm R."/>
            <person name="Pangilinan J."/>
            <person name="Pereira M."/>
            <person name="Perotto S."/>
            <person name="Peter M."/>
            <person name="Riley R."/>
            <person name="Sitrit Y."/>
            <person name="Stielow B."/>
            <person name="Szollosi G."/>
            <person name="Zifcakova L."/>
            <person name="Stursova M."/>
            <person name="Spatafora J.W."/>
            <person name="Tedersoo L."/>
            <person name="Vaario L.-M."/>
            <person name="Yamada A."/>
            <person name="Yan M."/>
            <person name="Wang P."/>
            <person name="Xu J."/>
            <person name="Bruns T."/>
            <person name="Baldrian P."/>
            <person name="Vilgalys R."/>
            <person name="Henrissat B."/>
            <person name="Grigoriev I.V."/>
            <person name="Hibbett D."/>
            <person name="Nagy L.G."/>
            <person name="Martin F.M."/>
        </authorList>
    </citation>
    <scope>NUCLEOTIDE SEQUENCE</scope>
    <source>
        <strain evidence="3">BED1</strain>
    </source>
</reference>
<comment type="caution">
    <text evidence="3">The sequence shown here is derived from an EMBL/GenBank/DDBJ whole genome shotgun (WGS) entry which is preliminary data.</text>
</comment>
<dbReference type="EMBL" id="WHUW01000001">
    <property type="protein sequence ID" value="KAF8452248.1"/>
    <property type="molecule type" value="Genomic_DNA"/>
</dbReference>
<accession>A0AAD4C9R7</accession>
<reference evidence="3" key="2">
    <citation type="journal article" date="2020" name="Nat. Commun.">
        <title>Large-scale genome sequencing of mycorrhizal fungi provides insights into the early evolution of symbiotic traits.</title>
        <authorList>
            <person name="Miyauchi S."/>
            <person name="Kiss E."/>
            <person name="Kuo A."/>
            <person name="Drula E."/>
            <person name="Kohler A."/>
            <person name="Sanchez-Garcia M."/>
            <person name="Morin E."/>
            <person name="Andreopoulos B."/>
            <person name="Barry K.W."/>
            <person name="Bonito G."/>
            <person name="Buee M."/>
            <person name="Carver A."/>
            <person name="Chen C."/>
            <person name="Cichocki N."/>
            <person name="Clum A."/>
            <person name="Culley D."/>
            <person name="Crous P.W."/>
            <person name="Fauchery L."/>
            <person name="Girlanda M."/>
            <person name="Hayes R.D."/>
            <person name="Keri Z."/>
            <person name="LaButti K."/>
            <person name="Lipzen A."/>
            <person name="Lombard V."/>
            <person name="Magnuson J."/>
            <person name="Maillard F."/>
            <person name="Murat C."/>
            <person name="Nolan M."/>
            <person name="Ohm R.A."/>
            <person name="Pangilinan J."/>
            <person name="Pereira M.F."/>
            <person name="Perotto S."/>
            <person name="Peter M."/>
            <person name="Pfister S."/>
            <person name="Riley R."/>
            <person name="Sitrit Y."/>
            <person name="Stielow J.B."/>
            <person name="Szollosi G."/>
            <person name="Zifcakova L."/>
            <person name="Stursova M."/>
            <person name="Spatafora J.W."/>
            <person name="Tedersoo L."/>
            <person name="Vaario L.M."/>
            <person name="Yamada A."/>
            <person name="Yan M."/>
            <person name="Wang P."/>
            <person name="Xu J."/>
            <person name="Bruns T."/>
            <person name="Baldrian P."/>
            <person name="Vilgalys R."/>
            <person name="Dunand C."/>
            <person name="Henrissat B."/>
            <person name="Grigoriev I.V."/>
            <person name="Hibbett D."/>
            <person name="Nagy L.G."/>
            <person name="Martin F.M."/>
        </authorList>
    </citation>
    <scope>NUCLEOTIDE SEQUENCE</scope>
    <source>
        <strain evidence="3">BED1</strain>
    </source>
</reference>
<evidence type="ECO:0000313" key="4">
    <source>
        <dbReference type="Proteomes" id="UP001194468"/>
    </source>
</evidence>
<dbReference type="Gene3D" id="1.50.10.10">
    <property type="match status" value="1"/>
</dbReference>
<keyword evidence="1" id="KW-0378">Hydrolase</keyword>
<gene>
    <name evidence="3" type="ORF">L210DRAFT_891068</name>
</gene>
<evidence type="ECO:0000313" key="3">
    <source>
        <dbReference type="EMBL" id="KAF8452248.1"/>
    </source>
</evidence>
<dbReference type="InterPro" id="IPR012341">
    <property type="entry name" value="6hp_glycosidase-like_sf"/>
</dbReference>
<dbReference type="GO" id="GO:0005975">
    <property type="term" value="P:carbohydrate metabolic process"/>
    <property type="evidence" value="ECO:0007669"/>
    <property type="project" value="InterPro"/>
</dbReference>
<keyword evidence="3" id="KW-0326">Glycosidase</keyword>
<keyword evidence="2" id="KW-0732">Signal</keyword>
<dbReference type="Pfam" id="PF07470">
    <property type="entry name" value="Glyco_hydro_88"/>
    <property type="match status" value="1"/>
</dbReference>